<name>A0ABU4H320_9MICO</name>
<comment type="caution">
    <text evidence="2">The sequence shown here is derived from an EMBL/GenBank/DDBJ whole genome shotgun (WGS) entry which is preliminary data.</text>
</comment>
<dbReference type="RefSeq" id="WP_318354254.1">
    <property type="nucleotide sequence ID" value="NZ_JAWQEV010000004.1"/>
</dbReference>
<feature type="signal peptide" evidence="1">
    <location>
        <begin position="1"/>
        <end position="22"/>
    </location>
</feature>
<dbReference type="Proteomes" id="UP001283109">
    <property type="component" value="Unassembled WGS sequence"/>
</dbReference>
<protein>
    <recommendedName>
        <fullName evidence="4">Ig-like domain-containing protein</fullName>
    </recommendedName>
</protein>
<feature type="chain" id="PRO_5045725574" description="Ig-like domain-containing protein" evidence="1">
    <location>
        <begin position="23"/>
        <end position="150"/>
    </location>
</feature>
<keyword evidence="1" id="KW-0732">Signal</keyword>
<proteinExistence type="predicted"/>
<dbReference type="EMBL" id="JAWQEV010000004">
    <property type="protein sequence ID" value="MDW4573737.1"/>
    <property type="molecule type" value="Genomic_DNA"/>
</dbReference>
<accession>A0ABU4H320</accession>
<gene>
    <name evidence="2" type="ORF">R8Z58_13230</name>
</gene>
<evidence type="ECO:0000256" key="1">
    <source>
        <dbReference type="SAM" id="SignalP"/>
    </source>
</evidence>
<evidence type="ECO:0008006" key="4">
    <source>
        <dbReference type="Google" id="ProtNLM"/>
    </source>
</evidence>
<organism evidence="2 3">
    <name type="scientific">Microbacterium arthrosphaerae</name>
    <dbReference type="NCBI Taxonomy" id="792652"/>
    <lineage>
        <taxon>Bacteria</taxon>
        <taxon>Bacillati</taxon>
        <taxon>Actinomycetota</taxon>
        <taxon>Actinomycetes</taxon>
        <taxon>Micrococcales</taxon>
        <taxon>Microbacteriaceae</taxon>
        <taxon>Microbacterium</taxon>
    </lineage>
</organism>
<evidence type="ECO:0000313" key="2">
    <source>
        <dbReference type="EMBL" id="MDW4573737.1"/>
    </source>
</evidence>
<keyword evidence="3" id="KW-1185">Reference proteome</keyword>
<sequence>MRVRGRRLGACALVVAGMLCIASVPPVKTEAAWSDAEIGTGAGLVAGAVSVPTGLQCSAAVGLLGPVTFTWTAPAGGLARDSYRWTVTGGLAGTGTLPTTATSVSLTSPTLGLGTGTFRLYAVGPGGWEASPVSGTITFVLGVASVCTVP</sequence>
<reference evidence="2 3" key="1">
    <citation type="submission" date="2023-11" db="EMBL/GenBank/DDBJ databases">
        <title>Draft genome sequence of Microbacterium arthrosphaerae JCM 30492.</title>
        <authorList>
            <person name="Zhang G."/>
            <person name="Ding Y."/>
        </authorList>
    </citation>
    <scope>NUCLEOTIDE SEQUENCE [LARGE SCALE GENOMIC DNA]</scope>
    <source>
        <strain evidence="2 3">JCM 30492</strain>
    </source>
</reference>
<evidence type="ECO:0000313" key="3">
    <source>
        <dbReference type="Proteomes" id="UP001283109"/>
    </source>
</evidence>